<evidence type="ECO:0000256" key="3">
    <source>
        <dbReference type="ARBA" id="ARBA00022827"/>
    </source>
</evidence>
<sequence>MKPQIAVVGGGAAGMMAAVAASYGGCHVTLYERNEKLGKKIYITGKGRCNLTNDCDRDAFFSQVVSNPRFLYSAFAAFDTENVQEFFRQNGCPLKTERGERVFPVSDHASDVTKALERALREGGVRIRLRTRVAEILTGQGQDGARVKGLRLEDGTEETADAVILATGGISYPTTGSDGQGLIMAQRLGHTVTPCRPALVPLETAESWCSSLQGLALKNVALTLELDGKKLYSGFGEMLFTHFGISGPLVLSASSYYSAALRKLEQKNKAPGRCRILLNLKPALTPKQLDDRLIRDFDANRNKCLKNALDGLFPARLIPVMIGLSGMEPERKVNEITKEERRRFAELIQRVELTVNKSRDFSEAIITGGGIRVQEVNPSTMESKKVEGLYFAGEMLDMDALTGGFNLQIAWSSGHLAGKSAAKKF</sequence>
<evidence type="ECO:0000256" key="1">
    <source>
        <dbReference type="ARBA" id="ARBA00001974"/>
    </source>
</evidence>
<dbReference type="Pfam" id="PF03486">
    <property type="entry name" value="HI0933_like"/>
    <property type="match status" value="1"/>
</dbReference>
<dbReference type="SUPFAM" id="SSF160996">
    <property type="entry name" value="HI0933 insert domain-like"/>
    <property type="match status" value="1"/>
</dbReference>
<proteinExistence type="predicted"/>
<dbReference type="PANTHER" id="PTHR42887">
    <property type="entry name" value="OS12G0638800 PROTEIN"/>
    <property type="match status" value="1"/>
</dbReference>
<keyword evidence="3" id="KW-0274">FAD</keyword>
<evidence type="ECO:0000259" key="4">
    <source>
        <dbReference type="Pfam" id="PF03486"/>
    </source>
</evidence>
<accession>A0A9D2MQ04</accession>
<dbReference type="AlphaFoldDB" id="A0A9D2MQ04"/>
<dbReference type="PANTHER" id="PTHR42887:SF2">
    <property type="entry name" value="OS12G0638800 PROTEIN"/>
    <property type="match status" value="1"/>
</dbReference>
<dbReference type="NCBIfam" id="TIGR00275">
    <property type="entry name" value="aminoacetone oxidase family FAD-binding enzyme"/>
    <property type="match status" value="1"/>
</dbReference>
<dbReference type="PRINTS" id="PR00368">
    <property type="entry name" value="FADPNR"/>
</dbReference>
<evidence type="ECO:0000256" key="2">
    <source>
        <dbReference type="ARBA" id="ARBA00022630"/>
    </source>
</evidence>
<evidence type="ECO:0000313" key="6">
    <source>
        <dbReference type="EMBL" id="HJB90434.1"/>
    </source>
</evidence>
<feature type="domain" description="RsdA/BaiN/AoA(So)-like insert" evidence="5">
    <location>
        <begin position="196"/>
        <end position="366"/>
    </location>
</feature>
<evidence type="ECO:0000313" key="7">
    <source>
        <dbReference type="Proteomes" id="UP000886883"/>
    </source>
</evidence>
<name>A0A9D2MQ04_9FIRM</name>
<dbReference type="Proteomes" id="UP000886883">
    <property type="component" value="Unassembled WGS sequence"/>
</dbReference>
<comment type="cofactor">
    <cofactor evidence="1">
        <name>FAD</name>
        <dbReference type="ChEBI" id="CHEBI:57692"/>
    </cofactor>
</comment>
<comment type="caution">
    <text evidence="6">The sequence shown here is derived from an EMBL/GenBank/DDBJ whole genome shotgun (WGS) entry which is preliminary data.</text>
</comment>
<feature type="domain" description="RsdA/BaiN/AoA(So)-like Rossmann fold-like" evidence="4">
    <location>
        <begin position="4"/>
        <end position="419"/>
    </location>
</feature>
<reference evidence="6" key="1">
    <citation type="journal article" date="2021" name="PeerJ">
        <title>Extensive microbial diversity within the chicken gut microbiome revealed by metagenomics and culture.</title>
        <authorList>
            <person name="Gilroy R."/>
            <person name="Ravi A."/>
            <person name="Getino M."/>
            <person name="Pursley I."/>
            <person name="Horton D.L."/>
            <person name="Alikhan N.F."/>
            <person name="Baker D."/>
            <person name="Gharbi K."/>
            <person name="Hall N."/>
            <person name="Watson M."/>
            <person name="Adriaenssens E.M."/>
            <person name="Foster-Nyarko E."/>
            <person name="Jarju S."/>
            <person name="Secka A."/>
            <person name="Antonio M."/>
            <person name="Oren A."/>
            <person name="Chaudhuri R.R."/>
            <person name="La Ragione R."/>
            <person name="Hildebrand F."/>
            <person name="Pallen M.J."/>
        </authorList>
    </citation>
    <scope>NUCLEOTIDE SEQUENCE</scope>
    <source>
        <strain evidence="6">USAMLcec3-2134</strain>
    </source>
</reference>
<dbReference type="SUPFAM" id="SSF51905">
    <property type="entry name" value="FAD/NAD(P)-binding domain"/>
    <property type="match status" value="1"/>
</dbReference>
<gene>
    <name evidence="6" type="ORF">H9763_03080</name>
</gene>
<dbReference type="Gene3D" id="3.50.50.60">
    <property type="entry name" value="FAD/NAD(P)-binding domain"/>
    <property type="match status" value="1"/>
</dbReference>
<protein>
    <submittedName>
        <fullName evidence="6">NAD(P)/FAD-dependent oxidoreductase</fullName>
    </submittedName>
</protein>
<dbReference type="InterPro" id="IPR057661">
    <property type="entry name" value="RsdA/BaiN/AoA(So)_Rossmann"/>
</dbReference>
<keyword evidence="2" id="KW-0285">Flavoprotein</keyword>
<dbReference type="InterPro" id="IPR036188">
    <property type="entry name" value="FAD/NAD-bd_sf"/>
</dbReference>
<dbReference type="Pfam" id="PF22780">
    <property type="entry name" value="HI0933_like_1st"/>
    <property type="match status" value="1"/>
</dbReference>
<organism evidence="6 7">
    <name type="scientific">Candidatus Eisenbergiella merdigallinarum</name>
    <dbReference type="NCBI Taxonomy" id="2838552"/>
    <lineage>
        <taxon>Bacteria</taxon>
        <taxon>Bacillati</taxon>
        <taxon>Bacillota</taxon>
        <taxon>Clostridia</taxon>
        <taxon>Lachnospirales</taxon>
        <taxon>Lachnospiraceae</taxon>
        <taxon>Eisenbergiella</taxon>
    </lineage>
</organism>
<reference evidence="6" key="2">
    <citation type="submission" date="2021-04" db="EMBL/GenBank/DDBJ databases">
        <authorList>
            <person name="Gilroy R."/>
        </authorList>
    </citation>
    <scope>NUCLEOTIDE SEQUENCE</scope>
    <source>
        <strain evidence="6">USAMLcec3-2134</strain>
    </source>
</reference>
<dbReference type="EMBL" id="DWXE01000010">
    <property type="protein sequence ID" value="HJB90434.1"/>
    <property type="molecule type" value="Genomic_DNA"/>
</dbReference>
<dbReference type="InterPro" id="IPR055178">
    <property type="entry name" value="RsdA/BaiN/AoA(So)-like_dom"/>
</dbReference>
<evidence type="ECO:0000259" key="5">
    <source>
        <dbReference type="Pfam" id="PF22780"/>
    </source>
</evidence>
<dbReference type="Gene3D" id="2.40.30.10">
    <property type="entry name" value="Translation factors"/>
    <property type="match status" value="1"/>
</dbReference>
<dbReference type="InterPro" id="IPR023166">
    <property type="entry name" value="BaiN-like_dom_sf"/>
</dbReference>
<dbReference type="Gene3D" id="1.10.8.260">
    <property type="entry name" value="HI0933 insert domain-like"/>
    <property type="match status" value="1"/>
</dbReference>
<dbReference type="InterPro" id="IPR004792">
    <property type="entry name" value="BaiN-like"/>
</dbReference>